<dbReference type="Proteomes" id="UP000008066">
    <property type="component" value="Unassembled WGS sequence"/>
</dbReference>
<reference evidence="5 6" key="1">
    <citation type="journal article" date="2011" name="Cell">
        <title>Insight into structure and assembly of the nuclear pore complex by utilizing the genome of a eukaryotic thermophile.</title>
        <authorList>
            <person name="Amlacher S."/>
            <person name="Sarges P."/>
            <person name="Flemming D."/>
            <person name="van Noort V."/>
            <person name="Kunze R."/>
            <person name="Devos D.P."/>
            <person name="Arumugam M."/>
            <person name="Bork P."/>
            <person name="Hurt E."/>
        </authorList>
    </citation>
    <scope>NUCLEOTIDE SEQUENCE [LARGE SCALE GENOMIC DNA]</scope>
    <source>
        <strain evidence="6">DSM 1495 / CBS 144.50 / IMI 039719</strain>
    </source>
</reference>
<dbReference type="Pfam" id="PF04715">
    <property type="entry name" value="Anth_synt_I_N"/>
    <property type="match status" value="1"/>
</dbReference>
<dbReference type="PANTHER" id="PTHR11236">
    <property type="entry name" value="AMINOBENZOATE/ANTHRANILATE SYNTHASE"/>
    <property type="match status" value="1"/>
</dbReference>
<sequence>MCLRTIFSLLPPLLLILPLLNLPLTAHAKKLKTGPEIFGTHNPISESDMHQAIFCLHANVCSKGPMPSHSKARCTINDSVAYMCNYRGTYDFKGTKRDCDIRELYEAWAWIRVTQNSSTGWYYDGEWTAGFDRRFSKMAPSTRSSLSSSDESASFTSAGPAPLTFPQPTYFKRPTTVQPMQQEPMTMAPRRAVVSPRFSEDKMATDQIDARPTAAEAHKLFEQTLKASASTEKAPRPTLLPVCVTVPSDLLTPSAIYLKLSNGATAEYSFLLESATGSTETVGRYSFIGANPRKVLATGPSYQDVGDPLRALEAELAQDSVLAIPSLKLPSLTGGAVGYLSYDCIMYFEPKTARPLKDNLHIPEALFMLFDTLVIFDHFNQTLTIVTHMRLPSSLDGFQGAYDAAIATLKETLDRIQTPETPLPPKSDCHPSSSEVKYESNVGRHGYEGFVTVLKEHIIKGDIIQAVPSQRFSRPTTLHPFNIYRTLRTLNPSPYLFFLSCKEFHIVGASPECLMKTDGYATLPVDARFAYSTEEQARLRPRIVNHAIAGTIRRGANPAEDDALAAQLQASTKDRAEHVMLVDLARNDVNRVCHPSTVKVDRLMRIDRFSHVQHLTSEVSGLLRPECTRWDAMRSIFPAGTVSGAPKIRAMELIYDLEQEKRGIYAGAVGWFAYDVVRVNEKGVTELDDGQMDTCIAIRTMLIKDRVAYLQAGGGIVFDSEKTEEWMETMNKLAANLRCIELAEKYYGGKVEGGKSVQEIIEEERRKGEEYYKAQTMGAGN</sequence>
<feature type="chain" id="PRO_5003408968" evidence="2">
    <location>
        <begin position="29"/>
        <end position="781"/>
    </location>
</feature>
<dbReference type="InterPro" id="IPR019999">
    <property type="entry name" value="Anth_synth_I-like"/>
</dbReference>
<evidence type="ECO:0000259" key="3">
    <source>
        <dbReference type="Pfam" id="PF00425"/>
    </source>
</evidence>
<dbReference type="AlphaFoldDB" id="G0S9D5"/>
<organism evidence="6">
    <name type="scientific">Chaetomium thermophilum (strain DSM 1495 / CBS 144.50 / IMI 039719)</name>
    <name type="common">Thermochaetoides thermophila</name>
    <dbReference type="NCBI Taxonomy" id="759272"/>
    <lineage>
        <taxon>Eukaryota</taxon>
        <taxon>Fungi</taxon>
        <taxon>Dikarya</taxon>
        <taxon>Ascomycota</taxon>
        <taxon>Pezizomycotina</taxon>
        <taxon>Sordariomycetes</taxon>
        <taxon>Sordariomycetidae</taxon>
        <taxon>Sordariales</taxon>
        <taxon>Chaetomiaceae</taxon>
        <taxon>Thermochaetoides</taxon>
    </lineage>
</organism>
<feature type="compositionally biased region" description="Low complexity" evidence="1">
    <location>
        <begin position="141"/>
        <end position="157"/>
    </location>
</feature>
<proteinExistence type="predicted"/>
<name>G0S9D5_CHATD</name>
<dbReference type="PRINTS" id="PR00095">
    <property type="entry name" value="ANTSNTHASEI"/>
</dbReference>
<dbReference type="PANTHER" id="PTHR11236:SF9">
    <property type="entry name" value="ANTHRANILATE SYNTHASE COMPONENT 1"/>
    <property type="match status" value="1"/>
</dbReference>
<dbReference type="InterPro" id="IPR015890">
    <property type="entry name" value="Chorismate_C"/>
</dbReference>
<feature type="domain" description="Chorismate-utilising enzyme C-terminal" evidence="3">
    <location>
        <begin position="532"/>
        <end position="732"/>
    </location>
</feature>
<dbReference type="GeneID" id="18258583"/>
<dbReference type="RefSeq" id="XP_006694931.1">
    <property type="nucleotide sequence ID" value="XM_006694868.1"/>
</dbReference>
<dbReference type="HOGENOM" id="CLU_006493_9_3_1"/>
<evidence type="ECO:0000256" key="1">
    <source>
        <dbReference type="SAM" id="MobiDB-lite"/>
    </source>
</evidence>
<dbReference type="eggNOG" id="KOG1223">
    <property type="taxonomic scope" value="Eukaryota"/>
</dbReference>
<dbReference type="OrthoDB" id="1865897at2759"/>
<dbReference type="KEGG" id="cthr:CTHT_0045450"/>
<accession>G0S9D5</accession>
<dbReference type="InterPro" id="IPR005801">
    <property type="entry name" value="ADC_synthase"/>
</dbReference>
<gene>
    <name evidence="5" type="ORF">CTHT_0045450</name>
</gene>
<dbReference type="Pfam" id="PF00425">
    <property type="entry name" value="Chorismate_bind"/>
    <property type="match status" value="2"/>
</dbReference>
<keyword evidence="2" id="KW-0732">Signal</keyword>
<protein>
    <submittedName>
        <fullName evidence="5">Anthranilate synthase component I-like protein</fullName>
    </submittedName>
</protein>
<feature type="domain" description="Chorismate-utilising enzyme C-terminal" evidence="3">
    <location>
        <begin position="445"/>
        <end position="519"/>
    </location>
</feature>
<feature type="domain" description="Anthranilate synthase component I N-terminal" evidence="4">
    <location>
        <begin position="249"/>
        <end position="385"/>
    </location>
</feature>
<dbReference type="SUPFAM" id="SSF56322">
    <property type="entry name" value="ADC synthase"/>
    <property type="match status" value="1"/>
</dbReference>
<feature type="region of interest" description="Disordered" evidence="1">
    <location>
        <begin position="140"/>
        <end position="172"/>
    </location>
</feature>
<dbReference type="InterPro" id="IPR006805">
    <property type="entry name" value="Anth_synth_I_N"/>
</dbReference>
<dbReference type="STRING" id="759272.G0S9D5"/>
<evidence type="ECO:0000313" key="5">
    <source>
        <dbReference type="EMBL" id="EGS20046.1"/>
    </source>
</evidence>
<keyword evidence="6" id="KW-1185">Reference proteome</keyword>
<evidence type="ECO:0000313" key="6">
    <source>
        <dbReference type="Proteomes" id="UP000008066"/>
    </source>
</evidence>
<evidence type="ECO:0000259" key="4">
    <source>
        <dbReference type="Pfam" id="PF04715"/>
    </source>
</evidence>
<feature type="signal peptide" evidence="2">
    <location>
        <begin position="1"/>
        <end position="28"/>
    </location>
</feature>
<dbReference type="EMBL" id="GL988043">
    <property type="protein sequence ID" value="EGS20046.1"/>
    <property type="molecule type" value="Genomic_DNA"/>
</dbReference>
<dbReference type="Gene3D" id="3.60.120.10">
    <property type="entry name" value="Anthranilate synthase"/>
    <property type="match status" value="1"/>
</dbReference>
<dbReference type="GO" id="GO:0000162">
    <property type="term" value="P:L-tryptophan biosynthetic process"/>
    <property type="evidence" value="ECO:0007669"/>
    <property type="project" value="TreeGrafter"/>
</dbReference>
<evidence type="ECO:0000256" key="2">
    <source>
        <dbReference type="SAM" id="SignalP"/>
    </source>
</evidence>